<evidence type="ECO:0008006" key="4">
    <source>
        <dbReference type="Google" id="ProtNLM"/>
    </source>
</evidence>
<comment type="caution">
    <text evidence="2">The sequence shown here is derived from an EMBL/GenBank/DDBJ whole genome shotgun (WGS) entry which is preliminary data.</text>
</comment>
<gene>
    <name evidence="2" type="ORF">D1B33_01215</name>
</gene>
<dbReference type="RefSeq" id="WP_118874505.1">
    <property type="nucleotide sequence ID" value="NZ_QWEI01000001.1"/>
</dbReference>
<dbReference type="Proteomes" id="UP000265692">
    <property type="component" value="Unassembled WGS sequence"/>
</dbReference>
<evidence type="ECO:0000256" key="1">
    <source>
        <dbReference type="SAM" id="Phobius"/>
    </source>
</evidence>
<accession>A0A396SCV8</accession>
<evidence type="ECO:0000313" key="2">
    <source>
        <dbReference type="EMBL" id="RHW39493.1"/>
    </source>
</evidence>
<sequence length="493" mass="54961">MKKILCKNEIGYSMLIALFTLALLSVLGLSIFTISGKTMDVSSNERIDQAVYYIAEAGLIEAKASLDISNKNIIIQQALSEARTHTLQELNNGIIDENSYLIELNNRFLNNVLTNLDTNSFHGIIFENFEKNNGNKPNAKIEVTCTKVGLNSNLTDCNDTTLSSGLTKIIYKITSRGKIDEKERQVSQEIELSLNPSTNLTKVPITKKERKSEQVEKERKVLIGTEKIVISKKLITKDELVVKANNVTVDNGEGNIIIDGCVDTNSLVDSKNHASNICTSQIGLDDINFETIKTLANNIGDSKLPENISDNHVIVMDSLDFSQLTDLEINGQGSLTIIVKNNLTFSDKDKEKEGIYGALGKLNLYYLGDSDLDFPKINFKGNLYIENPEVSVIFNKAHTTFEGNIIAPNSEITIQVGNQDIFEGSIISDTLNLKSGHIKGTENYIELIETEERDIYETVKDYETIEKEVEIEVEEYIDNNSSLLIDNKIQIEN</sequence>
<keyword evidence="1" id="KW-1133">Transmembrane helix</keyword>
<reference evidence="2 3" key="1">
    <citation type="submission" date="2018-08" db="EMBL/GenBank/DDBJ databases">
        <title>Lysinibacillus sp. YLB-03 draft genome sequence.</title>
        <authorList>
            <person name="Yu L."/>
        </authorList>
    </citation>
    <scope>NUCLEOTIDE SEQUENCE [LARGE SCALE GENOMIC DNA]</scope>
    <source>
        <strain evidence="2 3">YLB-03</strain>
    </source>
</reference>
<keyword evidence="1" id="KW-0472">Membrane</keyword>
<keyword evidence="1" id="KW-0812">Transmembrane</keyword>
<name>A0A396SCV8_9BACL</name>
<proteinExistence type="predicted"/>
<dbReference type="OrthoDB" id="2163447at2"/>
<evidence type="ECO:0000313" key="3">
    <source>
        <dbReference type="Proteomes" id="UP000265692"/>
    </source>
</evidence>
<feature type="transmembrane region" description="Helical" evidence="1">
    <location>
        <begin position="12"/>
        <end position="34"/>
    </location>
</feature>
<protein>
    <recommendedName>
        <fullName evidence="4">Type 4 fimbrial biogenesis protein PilX N-terminal domain-containing protein</fullName>
    </recommendedName>
</protein>
<keyword evidence="3" id="KW-1185">Reference proteome</keyword>
<dbReference type="EMBL" id="QWEI01000001">
    <property type="protein sequence ID" value="RHW39493.1"/>
    <property type="molecule type" value="Genomic_DNA"/>
</dbReference>
<organism evidence="2 3">
    <name type="scientific">Ureibacillus yapensis</name>
    <dbReference type="NCBI Taxonomy" id="2304605"/>
    <lineage>
        <taxon>Bacteria</taxon>
        <taxon>Bacillati</taxon>
        <taxon>Bacillota</taxon>
        <taxon>Bacilli</taxon>
        <taxon>Bacillales</taxon>
        <taxon>Caryophanaceae</taxon>
        <taxon>Ureibacillus</taxon>
    </lineage>
</organism>
<dbReference type="AlphaFoldDB" id="A0A396SCV8"/>